<evidence type="ECO:0000313" key="4">
    <source>
        <dbReference type="Proteomes" id="UP000317648"/>
    </source>
</evidence>
<reference evidence="3 4" key="1">
    <citation type="submission" date="2019-02" db="EMBL/GenBank/DDBJ databases">
        <title>Deep-cultivation of Planctomycetes and their phenomic and genomic characterization uncovers novel biology.</title>
        <authorList>
            <person name="Wiegand S."/>
            <person name="Jogler M."/>
            <person name="Boedeker C."/>
            <person name="Pinto D."/>
            <person name="Vollmers J."/>
            <person name="Rivas-Marin E."/>
            <person name="Kohn T."/>
            <person name="Peeters S.H."/>
            <person name="Heuer A."/>
            <person name="Rast P."/>
            <person name="Oberbeckmann S."/>
            <person name="Bunk B."/>
            <person name="Jeske O."/>
            <person name="Meyerdierks A."/>
            <person name="Storesund J.E."/>
            <person name="Kallscheuer N."/>
            <person name="Luecker S."/>
            <person name="Lage O.M."/>
            <person name="Pohl T."/>
            <person name="Merkel B.J."/>
            <person name="Hornburger P."/>
            <person name="Mueller R.-W."/>
            <person name="Bruemmer F."/>
            <person name="Labrenz M."/>
            <person name="Spormann A.M."/>
            <person name="Op den Camp H."/>
            <person name="Overmann J."/>
            <person name="Amann R."/>
            <person name="Jetten M.S.M."/>
            <person name="Mascher T."/>
            <person name="Medema M.H."/>
            <person name="Devos D.P."/>
            <person name="Kaster A.-K."/>
            <person name="Ovreas L."/>
            <person name="Rohde M."/>
            <person name="Galperin M.Y."/>
            <person name="Jogler C."/>
        </authorList>
    </citation>
    <scope>NUCLEOTIDE SEQUENCE [LARGE SCALE GENOMIC DNA]</scope>
    <source>
        <strain evidence="3 4">Pla85_3_4</strain>
    </source>
</reference>
<evidence type="ECO:0000313" key="3">
    <source>
        <dbReference type="EMBL" id="QDU98546.1"/>
    </source>
</evidence>
<accession>A0A518E383</accession>
<organism evidence="3 4">
    <name type="scientific">Lignipirellula cremea</name>
    <dbReference type="NCBI Taxonomy" id="2528010"/>
    <lineage>
        <taxon>Bacteria</taxon>
        <taxon>Pseudomonadati</taxon>
        <taxon>Planctomycetota</taxon>
        <taxon>Planctomycetia</taxon>
        <taxon>Pirellulales</taxon>
        <taxon>Pirellulaceae</taxon>
        <taxon>Lignipirellula</taxon>
    </lineage>
</organism>
<sequence>MPFETEAVDPQATSNSLTQEETPGVFLEILRGQARQKIRQVEEAVYLIGSASDCDLVLADPQFPDVHVYLYLKPDEVTMRVLGEGPVAAVNGEPVLTARLHDGDHLRTGPYEFCVHIGAQPGPRKKKPSTPSVRPHSLNFVYQVDPRGKAAVDRLLADVRATCSSPTRELRLYTECEVTIGQACRKTG</sequence>
<dbReference type="InterPro" id="IPR008984">
    <property type="entry name" value="SMAD_FHA_dom_sf"/>
</dbReference>
<dbReference type="OrthoDB" id="289109at2"/>
<evidence type="ECO:0000256" key="1">
    <source>
        <dbReference type="SAM" id="MobiDB-lite"/>
    </source>
</evidence>
<keyword evidence="4" id="KW-1185">Reference proteome</keyword>
<dbReference type="EMBL" id="CP036433">
    <property type="protein sequence ID" value="QDU98546.1"/>
    <property type="molecule type" value="Genomic_DNA"/>
</dbReference>
<dbReference type="RefSeq" id="WP_145057893.1">
    <property type="nucleotide sequence ID" value="NZ_CP036433.1"/>
</dbReference>
<name>A0A518E383_9BACT</name>
<dbReference type="AlphaFoldDB" id="A0A518E383"/>
<proteinExistence type="predicted"/>
<evidence type="ECO:0000259" key="2">
    <source>
        <dbReference type="Pfam" id="PF16697"/>
    </source>
</evidence>
<dbReference type="Pfam" id="PF16697">
    <property type="entry name" value="Yop-YscD_cpl"/>
    <property type="match status" value="1"/>
</dbReference>
<feature type="region of interest" description="Disordered" evidence="1">
    <location>
        <begin position="1"/>
        <end position="20"/>
    </location>
</feature>
<dbReference type="SUPFAM" id="SSF49879">
    <property type="entry name" value="SMAD/FHA domain"/>
    <property type="match status" value="1"/>
</dbReference>
<dbReference type="Gene3D" id="2.60.200.20">
    <property type="match status" value="1"/>
</dbReference>
<dbReference type="InterPro" id="IPR032030">
    <property type="entry name" value="YscD_cytoplasmic_dom"/>
</dbReference>
<feature type="domain" description="YscD cytoplasmic" evidence="2">
    <location>
        <begin position="28"/>
        <end position="115"/>
    </location>
</feature>
<dbReference type="CDD" id="cd00060">
    <property type="entry name" value="FHA"/>
    <property type="match status" value="1"/>
</dbReference>
<dbReference type="KEGG" id="lcre:Pla8534_64150"/>
<feature type="compositionally biased region" description="Polar residues" evidence="1">
    <location>
        <begin position="11"/>
        <end position="20"/>
    </location>
</feature>
<protein>
    <recommendedName>
        <fullName evidence="2">YscD cytoplasmic domain-containing protein</fullName>
    </recommendedName>
</protein>
<gene>
    <name evidence="3" type="ORF">Pla8534_64150</name>
</gene>
<dbReference type="Proteomes" id="UP000317648">
    <property type="component" value="Chromosome"/>
</dbReference>